<feature type="transmembrane region" description="Helical" evidence="1">
    <location>
        <begin position="297"/>
        <end position="328"/>
    </location>
</feature>
<keyword evidence="1" id="KW-0812">Transmembrane</keyword>
<dbReference type="AlphaFoldDB" id="A0A7C5Z016"/>
<evidence type="ECO:0000313" key="2">
    <source>
        <dbReference type="EMBL" id="HHP81080.1"/>
    </source>
</evidence>
<comment type="caution">
    <text evidence="3">The sequence shown here is derived from an EMBL/GenBank/DDBJ whole genome shotgun (WGS) entry which is preliminary data.</text>
</comment>
<feature type="transmembrane region" description="Helical" evidence="1">
    <location>
        <begin position="234"/>
        <end position="252"/>
    </location>
</feature>
<feature type="transmembrane region" description="Helical" evidence="1">
    <location>
        <begin position="24"/>
        <end position="47"/>
    </location>
</feature>
<reference evidence="3" key="1">
    <citation type="journal article" date="2020" name="mSystems">
        <title>Genome- and Community-Level Interaction Insights into Carbon Utilization and Element Cycling Functions of Hydrothermarchaeota in Hydrothermal Sediment.</title>
        <authorList>
            <person name="Zhou Z."/>
            <person name="Liu Y."/>
            <person name="Xu W."/>
            <person name="Pan J."/>
            <person name="Luo Z.H."/>
            <person name="Li M."/>
        </authorList>
    </citation>
    <scope>NUCLEOTIDE SEQUENCE [LARGE SCALE GENOMIC DNA]</scope>
    <source>
        <strain evidence="3">SpSt-1</strain>
        <strain evidence="2">SpSt-1121</strain>
    </source>
</reference>
<proteinExistence type="predicted"/>
<feature type="transmembrane region" description="Helical" evidence="1">
    <location>
        <begin position="173"/>
        <end position="191"/>
    </location>
</feature>
<keyword evidence="1" id="KW-1133">Transmembrane helix</keyword>
<gene>
    <name evidence="3" type="ORF">ENL47_03235</name>
    <name evidence="2" type="ORF">ENM84_00290</name>
</gene>
<feature type="transmembrane region" description="Helical" evidence="1">
    <location>
        <begin position="96"/>
        <end position="113"/>
    </location>
</feature>
<evidence type="ECO:0000313" key="3">
    <source>
        <dbReference type="EMBL" id="HHR95839.1"/>
    </source>
</evidence>
<feature type="transmembrane region" description="Helical" evidence="1">
    <location>
        <begin position="258"/>
        <end position="276"/>
    </location>
</feature>
<dbReference type="EMBL" id="DRZI01000009">
    <property type="protein sequence ID" value="HHP81080.1"/>
    <property type="molecule type" value="Genomic_DNA"/>
</dbReference>
<name>A0A7C5Z016_9CREN</name>
<evidence type="ECO:0000256" key="1">
    <source>
        <dbReference type="SAM" id="Phobius"/>
    </source>
</evidence>
<protein>
    <recommendedName>
        <fullName evidence="4">Hydrolase</fullName>
    </recommendedName>
</protein>
<feature type="transmembrane region" description="Helical" evidence="1">
    <location>
        <begin position="59"/>
        <end position="76"/>
    </location>
</feature>
<evidence type="ECO:0008006" key="4">
    <source>
        <dbReference type="Google" id="ProtNLM"/>
    </source>
</evidence>
<keyword evidence="1" id="KW-0472">Membrane</keyword>
<feature type="transmembrane region" description="Helical" evidence="1">
    <location>
        <begin position="203"/>
        <end position="222"/>
    </location>
</feature>
<dbReference type="EMBL" id="DRUB01000059">
    <property type="protein sequence ID" value="HHR95839.1"/>
    <property type="molecule type" value="Genomic_DNA"/>
</dbReference>
<sequence length="333" mass="37543">MPFTTYHIASGLFAGYFLRKKVDWLTLVITTAIVADIEPILMVTGLLRDYPPHGFLHTYLASIPMGAISGFILYLIRSLLSPFMRAFCLNEGNQSLVSYISGGVLGWFLHVLMDSPLYIDIRPFYPLAINPLYGLLDVEILEILYNVMLLCGFTTYIIHFYNSVKHEGISSLLRVGSLSILIGFLISFQGFDIELGFYNKKLAVTGSVLVLIGTYLFLECLFKLRAISFRKATFVLLIIVVVIAALPLQIFPRITLVWIDYLLLVWLLLILVTILVRKSLNIFRLKMFRLRLPVGDLLVASIALAILIVGIFLLLLLLMILISGAYVYEDTFA</sequence>
<accession>A0A7C5Z016</accession>
<feature type="transmembrane region" description="Helical" evidence="1">
    <location>
        <begin position="143"/>
        <end position="161"/>
    </location>
</feature>
<organism evidence="3">
    <name type="scientific">Ignisphaera aggregans</name>
    <dbReference type="NCBI Taxonomy" id="334771"/>
    <lineage>
        <taxon>Archaea</taxon>
        <taxon>Thermoproteota</taxon>
        <taxon>Thermoprotei</taxon>
        <taxon>Desulfurococcales</taxon>
        <taxon>Desulfurococcaceae</taxon>
        <taxon>Ignisphaera</taxon>
    </lineage>
</organism>